<dbReference type="PRINTS" id="PR00413">
    <property type="entry name" value="HADHALOGNASE"/>
</dbReference>
<dbReference type="EMBL" id="CP000916">
    <property type="protein sequence ID" value="ACM23496.1"/>
    <property type="molecule type" value="Genomic_DNA"/>
</dbReference>
<dbReference type="PANTHER" id="PTHR18901">
    <property type="entry name" value="2-DEOXYGLUCOSE-6-PHOSPHATE PHOSPHATASE 2"/>
    <property type="match status" value="1"/>
</dbReference>
<name>B9K963_THENN</name>
<dbReference type="KEGG" id="tna:CTN_1320"/>
<dbReference type="AlphaFoldDB" id="B9K963"/>
<protein>
    <submittedName>
        <fullName evidence="1">Phosphorylated carbohydrates phosphatase</fullName>
    </submittedName>
</protein>
<dbReference type="NCBIfam" id="TIGR01549">
    <property type="entry name" value="HAD-SF-IA-v1"/>
    <property type="match status" value="1"/>
</dbReference>
<dbReference type="HOGENOM" id="CLU_045011_13_3_0"/>
<dbReference type="NCBIfam" id="TIGR01509">
    <property type="entry name" value="HAD-SF-IA-v3"/>
    <property type="match status" value="1"/>
</dbReference>
<organism evidence="1 2">
    <name type="scientific">Thermotoga neapolitana (strain ATCC 49049 / DSM 4359 / NBRC 107923 / NS-E)</name>
    <dbReference type="NCBI Taxonomy" id="309803"/>
    <lineage>
        <taxon>Bacteria</taxon>
        <taxon>Thermotogati</taxon>
        <taxon>Thermotogota</taxon>
        <taxon>Thermotogae</taxon>
        <taxon>Thermotogales</taxon>
        <taxon>Thermotogaceae</taxon>
        <taxon>Thermotoga</taxon>
    </lineage>
</organism>
<dbReference type="InterPro" id="IPR036412">
    <property type="entry name" value="HAD-like_sf"/>
</dbReference>
<dbReference type="InterPro" id="IPR006439">
    <property type="entry name" value="HAD-SF_hydro_IA"/>
</dbReference>
<dbReference type="Proteomes" id="UP000000445">
    <property type="component" value="Chromosome"/>
</dbReference>
<gene>
    <name evidence="1" type="ordered locus">CTN_1320</name>
</gene>
<dbReference type="SFLD" id="SFLDS00003">
    <property type="entry name" value="Haloacid_Dehalogenase"/>
    <property type="match status" value="1"/>
</dbReference>
<dbReference type="InterPro" id="IPR023198">
    <property type="entry name" value="PGP-like_dom2"/>
</dbReference>
<dbReference type="Gene3D" id="3.40.50.1000">
    <property type="entry name" value="HAD superfamily/HAD-like"/>
    <property type="match status" value="1"/>
</dbReference>
<dbReference type="eggNOG" id="COG0637">
    <property type="taxonomic scope" value="Bacteria"/>
</dbReference>
<dbReference type="Pfam" id="PF13419">
    <property type="entry name" value="HAD_2"/>
    <property type="match status" value="1"/>
</dbReference>
<keyword evidence="2" id="KW-1185">Reference proteome</keyword>
<evidence type="ECO:0000313" key="1">
    <source>
        <dbReference type="EMBL" id="ACM23496.1"/>
    </source>
</evidence>
<dbReference type="Gene3D" id="1.10.150.240">
    <property type="entry name" value="Putative phosphatase, domain 2"/>
    <property type="match status" value="1"/>
</dbReference>
<dbReference type="SUPFAM" id="SSF56784">
    <property type="entry name" value="HAD-like"/>
    <property type="match status" value="1"/>
</dbReference>
<evidence type="ECO:0000313" key="2">
    <source>
        <dbReference type="Proteomes" id="UP000000445"/>
    </source>
</evidence>
<sequence length="222" mass="25171">MKGGGRMEAVIFDMDGVLMDTEPLYFEAYRRVAESYGKPYTEEIHRKIMGVPEREGLPILMELLDIDDSLENFRKKVHEEKRRVFSELLKENPGVRKALEFVKKKGLKLALATSTPQKEAIERLEKLKLKDFFDVMVFGDQVKRGKPDPEIYLVTLEKLNVDPKEVIVFEDSKSGVEAALGAGIEKVYGVVHSLNDAQALLEAGAIQLVKPEDILRVLREVL</sequence>
<reference evidence="1 2" key="1">
    <citation type="journal article" date="2009" name="Biosci. Biotechnol. Biochem.">
        <title>WeGAS: a web-based microbial genome annotation system.</title>
        <authorList>
            <person name="Lee D."/>
            <person name="Seo H."/>
            <person name="Park C."/>
            <person name="Park K."/>
        </authorList>
    </citation>
    <scope>NUCLEOTIDE SEQUENCE [LARGE SCALE GENOMIC DNA]</scope>
    <source>
        <strain evidence="2">ATCC 49049 / DSM 4359 / NBRC 107923 / NS-E</strain>
    </source>
</reference>
<dbReference type="InterPro" id="IPR041492">
    <property type="entry name" value="HAD_2"/>
</dbReference>
<proteinExistence type="predicted"/>
<dbReference type="InterPro" id="IPR023214">
    <property type="entry name" value="HAD_sf"/>
</dbReference>
<dbReference type="SFLD" id="SFLDG01129">
    <property type="entry name" value="C1.5:_HAD__Beta-PGM__Phosphata"/>
    <property type="match status" value="1"/>
</dbReference>
<dbReference type="STRING" id="309803.CTN_1320"/>
<accession>B9K963</accession>
<dbReference type="SFLD" id="SFLDG01135">
    <property type="entry name" value="C1.5.6:_HAD__Beta-PGM__Phospha"/>
    <property type="match status" value="1"/>
</dbReference>
<dbReference type="PANTHER" id="PTHR18901:SF38">
    <property type="entry name" value="PSEUDOURIDINE-5'-PHOSPHATASE"/>
    <property type="match status" value="1"/>
</dbReference>